<accession>A0A6V8HE53</accession>
<evidence type="ECO:0000313" key="3">
    <source>
        <dbReference type="EMBL" id="GAM39760.1"/>
    </source>
</evidence>
<organism evidence="3 4">
    <name type="scientific">Talaromyces pinophilus</name>
    <name type="common">Penicillium pinophilum</name>
    <dbReference type="NCBI Taxonomy" id="128442"/>
    <lineage>
        <taxon>Eukaryota</taxon>
        <taxon>Fungi</taxon>
        <taxon>Dikarya</taxon>
        <taxon>Ascomycota</taxon>
        <taxon>Pezizomycotina</taxon>
        <taxon>Eurotiomycetes</taxon>
        <taxon>Eurotiomycetidae</taxon>
        <taxon>Eurotiales</taxon>
        <taxon>Trichocomaceae</taxon>
        <taxon>Talaromyces</taxon>
        <taxon>Talaromyces sect. Talaromyces</taxon>
    </lineage>
</organism>
<dbReference type="GO" id="GO:0016740">
    <property type="term" value="F:transferase activity"/>
    <property type="evidence" value="ECO:0007669"/>
    <property type="project" value="UniProtKB-KW"/>
</dbReference>
<comment type="caution">
    <text evidence="3">The sequence shown here is derived from an EMBL/GenBank/DDBJ whole genome shotgun (WGS) entry which is preliminary data.</text>
</comment>
<keyword evidence="4" id="KW-1185">Reference proteome</keyword>
<evidence type="ECO:0000313" key="4">
    <source>
        <dbReference type="Proteomes" id="UP000053095"/>
    </source>
</evidence>
<dbReference type="InterPro" id="IPR051654">
    <property type="entry name" value="Meroterpenoid_MTases"/>
</dbReference>
<dbReference type="AlphaFoldDB" id="A0A6V8HE53"/>
<dbReference type="PANTHER" id="PTHR35897">
    <property type="entry name" value="METHYLTRANSFERASE AUSD"/>
    <property type="match status" value="1"/>
</dbReference>
<protein>
    <submittedName>
        <fullName evidence="3">Uncharacterized protein</fullName>
    </submittedName>
</protein>
<evidence type="ECO:0000256" key="2">
    <source>
        <dbReference type="ARBA" id="ARBA00022691"/>
    </source>
</evidence>
<evidence type="ECO:0000256" key="1">
    <source>
        <dbReference type="ARBA" id="ARBA00022679"/>
    </source>
</evidence>
<proteinExistence type="predicted"/>
<keyword evidence="2" id="KW-0949">S-adenosyl-L-methionine</keyword>
<sequence>MAQAQTSAGLNDLTKEAYREKTTKINPEAQSLLESYSKIAPDKVAQHFLPCTMGHMPYTKLLKTSPTGGFLDAGYAGCCFAQEFRFLANQSLPHSRLSGCDLERVFIDLGYRLFLDEGTQGAKFVTGNLAVPDESTYQSGPLTQEQSGKMMAVFASSLFHMWDFENQLLVAKRMVAMCEDRPGVMITGRQLGSYLGGHYPMTGMRKDGDKFKHYWHNEQTIRGFWHEIGEATGTQGTVEAATYMAEKMEQTKNAPFAEPNTCMIWWCATRI</sequence>
<dbReference type="Proteomes" id="UP000053095">
    <property type="component" value="Unassembled WGS sequence"/>
</dbReference>
<reference evidence="4" key="1">
    <citation type="journal article" date="2015" name="Genome Announc.">
        <title>Draft genome sequence of Talaromyces cellulolyticus strain Y-94, a source of lignocellulosic biomass-degrading enzymes.</title>
        <authorList>
            <person name="Fujii T."/>
            <person name="Koike H."/>
            <person name="Sawayama S."/>
            <person name="Yano S."/>
            <person name="Inoue H."/>
        </authorList>
    </citation>
    <scope>NUCLEOTIDE SEQUENCE [LARGE SCALE GENOMIC DNA]</scope>
    <source>
        <strain evidence="4">Y-94</strain>
    </source>
</reference>
<dbReference type="PANTHER" id="PTHR35897:SF1">
    <property type="entry name" value="METHYLTRANSFERASE AUSD"/>
    <property type="match status" value="1"/>
</dbReference>
<name>A0A6V8HE53_TALPI</name>
<dbReference type="EMBL" id="DF933830">
    <property type="protein sequence ID" value="GAM39760.1"/>
    <property type="molecule type" value="Genomic_DNA"/>
</dbReference>
<keyword evidence="1" id="KW-0808">Transferase</keyword>
<gene>
    <name evidence="3" type="ORF">TCE0_034f11567</name>
</gene>